<dbReference type="EC" id="2.3.1.41" evidence="1"/>
<dbReference type="Gene3D" id="3.40.47.10">
    <property type="match status" value="1"/>
</dbReference>
<proteinExistence type="predicted"/>
<keyword evidence="2" id="KW-0808">Transferase</keyword>
<name>A0AAP0KY00_9MAGN</name>
<keyword evidence="6" id="KW-1185">Reference proteome</keyword>
<dbReference type="InterPro" id="IPR000794">
    <property type="entry name" value="Beta-ketoacyl_synthase"/>
</dbReference>
<feature type="domain" description="Beta-ketoacyl synthase C-terminal" evidence="4">
    <location>
        <begin position="80"/>
        <end position="147"/>
    </location>
</feature>
<organism evidence="5 6">
    <name type="scientific">Stephania yunnanensis</name>
    <dbReference type="NCBI Taxonomy" id="152371"/>
    <lineage>
        <taxon>Eukaryota</taxon>
        <taxon>Viridiplantae</taxon>
        <taxon>Streptophyta</taxon>
        <taxon>Embryophyta</taxon>
        <taxon>Tracheophyta</taxon>
        <taxon>Spermatophyta</taxon>
        <taxon>Magnoliopsida</taxon>
        <taxon>Ranunculales</taxon>
        <taxon>Menispermaceae</taxon>
        <taxon>Menispermoideae</taxon>
        <taxon>Cissampelideae</taxon>
        <taxon>Stephania</taxon>
    </lineage>
</organism>
<dbReference type="AlphaFoldDB" id="A0AAP0KY00"/>
<comment type="caution">
    <text evidence="5">The sequence shown here is derived from an EMBL/GenBank/DDBJ whole genome shotgun (WGS) entry which is preliminary data.</text>
</comment>
<dbReference type="InterPro" id="IPR016039">
    <property type="entry name" value="Thiolase-like"/>
</dbReference>
<dbReference type="Proteomes" id="UP001420932">
    <property type="component" value="Unassembled WGS sequence"/>
</dbReference>
<evidence type="ECO:0000259" key="4">
    <source>
        <dbReference type="Pfam" id="PF02801"/>
    </source>
</evidence>
<dbReference type="EMBL" id="JBBNAF010000003">
    <property type="protein sequence ID" value="KAK9160731.1"/>
    <property type="molecule type" value="Genomic_DNA"/>
</dbReference>
<accession>A0AAP0KY00</accession>
<evidence type="ECO:0000256" key="1">
    <source>
        <dbReference type="ARBA" id="ARBA00013191"/>
    </source>
</evidence>
<dbReference type="Pfam" id="PF02801">
    <property type="entry name" value="Ketoacyl-synt_C"/>
    <property type="match status" value="1"/>
</dbReference>
<keyword evidence="3" id="KW-0732">Signal</keyword>
<dbReference type="GO" id="GO:0005739">
    <property type="term" value="C:mitochondrion"/>
    <property type="evidence" value="ECO:0007669"/>
    <property type="project" value="TreeGrafter"/>
</dbReference>
<sequence length="158" mass="17455">METICWKMVYCLSLTSAHLTLSIFIASPRQQAVTDDHPRRRRPPSSSLSLLTATRRHLVVVHDYLLLLVVALCVEVRTGVVLCIENALVQSGVSREDVNYINAHATSTQAGDIKEYQALIRCFGHNPELNVNSTKSMIGHLLGVVGLFVEEAVQQDSS</sequence>
<evidence type="ECO:0000313" key="5">
    <source>
        <dbReference type="EMBL" id="KAK9160731.1"/>
    </source>
</evidence>
<reference evidence="5 6" key="1">
    <citation type="submission" date="2024-01" db="EMBL/GenBank/DDBJ databases">
        <title>Genome assemblies of Stephania.</title>
        <authorList>
            <person name="Yang L."/>
        </authorList>
    </citation>
    <scope>NUCLEOTIDE SEQUENCE [LARGE SCALE GENOMIC DNA]</scope>
    <source>
        <strain evidence="5">YNDBR</strain>
        <tissue evidence="5">Leaf</tissue>
    </source>
</reference>
<dbReference type="GO" id="GO:0004315">
    <property type="term" value="F:3-oxoacyl-[acyl-carrier-protein] synthase activity"/>
    <property type="evidence" value="ECO:0007669"/>
    <property type="project" value="UniProtKB-EC"/>
</dbReference>
<dbReference type="SUPFAM" id="SSF53901">
    <property type="entry name" value="Thiolase-like"/>
    <property type="match status" value="1"/>
</dbReference>
<dbReference type="PANTHER" id="PTHR11712:SF332">
    <property type="entry name" value="3-OXOACYL-[ACYL-CARRIER-PROTEIN] SYNTHASE II, CHLOROPLASTIC"/>
    <property type="match status" value="1"/>
</dbReference>
<dbReference type="GO" id="GO:0006633">
    <property type="term" value="P:fatty acid biosynthetic process"/>
    <property type="evidence" value="ECO:0007669"/>
    <property type="project" value="TreeGrafter"/>
</dbReference>
<feature type="chain" id="PRO_5042859561" description="beta-ketoacyl-[acyl-carrier-protein] synthase I" evidence="3">
    <location>
        <begin position="23"/>
        <end position="158"/>
    </location>
</feature>
<evidence type="ECO:0000256" key="2">
    <source>
        <dbReference type="ARBA" id="ARBA00022679"/>
    </source>
</evidence>
<protein>
    <recommendedName>
        <fullName evidence="1">beta-ketoacyl-[acyl-carrier-protein] synthase I</fullName>
        <ecNumber evidence="1">2.3.1.41</ecNumber>
    </recommendedName>
</protein>
<feature type="signal peptide" evidence="3">
    <location>
        <begin position="1"/>
        <end position="22"/>
    </location>
</feature>
<gene>
    <name evidence="5" type="ORF">Syun_007072</name>
</gene>
<evidence type="ECO:0000313" key="6">
    <source>
        <dbReference type="Proteomes" id="UP001420932"/>
    </source>
</evidence>
<dbReference type="PANTHER" id="PTHR11712">
    <property type="entry name" value="POLYKETIDE SYNTHASE-RELATED"/>
    <property type="match status" value="1"/>
</dbReference>
<evidence type="ECO:0000256" key="3">
    <source>
        <dbReference type="SAM" id="SignalP"/>
    </source>
</evidence>
<dbReference type="InterPro" id="IPR014031">
    <property type="entry name" value="Ketoacyl_synth_C"/>
</dbReference>